<dbReference type="EnsemblPlants" id="evm.model.02.1887">
    <property type="protein sequence ID" value="cds.evm.model.02.1887"/>
    <property type="gene ID" value="evm.TU.02.1887"/>
</dbReference>
<proteinExistence type="predicted"/>
<evidence type="ECO:0000313" key="1">
    <source>
        <dbReference type="EnsemblPlants" id="cds.evm.model.02.1887"/>
    </source>
</evidence>
<protein>
    <submittedName>
        <fullName evidence="1">Uncharacterized protein</fullName>
    </submittedName>
</protein>
<organism evidence="1 2">
    <name type="scientific">Cannabis sativa</name>
    <name type="common">Hemp</name>
    <name type="synonym">Marijuana</name>
    <dbReference type="NCBI Taxonomy" id="3483"/>
    <lineage>
        <taxon>Eukaryota</taxon>
        <taxon>Viridiplantae</taxon>
        <taxon>Streptophyta</taxon>
        <taxon>Embryophyta</taxon>
        <taxon>Tracheophyta</taxon>
        <taxon>Spermatophyta</taxon>
        <taxon>Magnoliopsida</taxon>
        <taxon>eudicotyledons</taxon>
        <taxon>Gunneridae</taxon>
        <taxon>Pentapetalae</taxon>
        <taxon>rosids</taxon>
        <taxon>fabids</taxon>
        <taxon>Rosales</taxon>
        <taxon>Cannabaceae</taxon>
        <taxon>Cannabis</taxon>
    </lineage>
</organism>
<reference evidence="1" key="1">
    <citation type="submission" date="2018-11" db="EMBL/GenBank/DDBJ databases">
        <authorList>
            <person name="Grassa J C."/>
        </authorList>
    </citation>
    <scope>NUCLEOTIDE SEQUENCE [LARGE SCALE GENOMIC DNA]</scope>
</reference>
<name>A0A803NVG8_CANSA</name>
<keyword evidence="2" id="KW-1185">Reference proteome</keyword>
<sequence length="110" mass="12421">MWSQVGIWSVTRHWLFGPVPDLMATLFEEVTRENFELFVTIGGLEEFTASGQTGSSSTAKKMLVVETTDLAAVRLNARRGHKLLQQNFSIVRCYESLTFTAAPTHRFWAP</sequence>
<dbReference type="Gramene" id="evm.model.02.1887">
    <property type="protein sequence ID" value="cds.evm.model.02.1887"/>
    <property type="gene ID" value="evm.TU.02.1887"/>
</dbReference>
<accession>A0A803NVG8</accession>
<dbReference type="EMBL" id="UZAU01000226">
    <property type="status" value="NOT_ANNOTATED_CDS"/>
    <property type="molecule type" value="Genomic_DNA"/>
</dbReference>
<reference evidence="1" key="2">
    <citation type="submission" date="2021-03" db="UniProtKB">
        <authorList>
            <consortium name="EnsemblPlants"/>
        </authorList>
    </citation>
    <scope>IDENTIFICATION</scope>
</reference>
<dbReference type="Proteomes" id="UP000596661">
    <property type="component" value="Chromosome 2"/>
</dbReference>
<dbReference type="AlphaFoldDB" id="A0A803NVG8"/>
<evidence type="ECO:0000313" key="2">
    <source>
        <dbReference type="Proteomes" id="UP000596661"/>
    </source>
</evidence>